<evidence type="ECO:0000256" key="7">
    <source>
        <dbReference type="SAM" id="Phobius"/>
    </source>
</evidence>
<feature type="modified residue" description="4-aspartylphosphate" evidence="5">
    <location>
        <position position="821"/>
    </location>
</feature>
<keyword evidence="7" id="KW-1133">Transmembrane helix</keyword>
<dbReference type="CDD" id="cd00082">
    <property type="entry name" value="HisKA"/>
    <property type="match status" value="1"/>
</dbReference>
<reference evidence="10 11" key="1">
    <citation type="journal article" date="2012" name="Science">
        <title>Ecological populations of bacteria act as socially cohesive units of antibiotic production and resistance.</title>
        <authorList>
            <person name="Cordero O.X."/>
            <person name="Wildschutte H."/>
            <person name="Kirkup B."/>
            <person name="Proehl S."/>
            <person name="Ngo L."/>
            <person name="Hussain F."/>
            <person name="Le Roux F."/>
            <person name="Mincer T."/>
            <person name="Polz M.F."/>
        </authorList>
    </citation>
    <scope>NUCLEOTIDE SEQUENCE [LARGE SCALE GENOMIC DNA]</scope>
    <source>
        <strain evidence="10 11">5S-186</strain>
    </source>
</reference>
<dbReference type="CDD" id="cd16922">
    <property type="entry name" value="HATPase_EvgS-ArcB-TorS-like"/>
    <property type="match status" value="1"/>
</dbReference>
<gene>
    <name evidence="10" type="ORF">A1Q5_19850</name>
</gene>
<evidence type="ECO:0000256" key="1">
    <source>
        <dbReference type="ARBA" id="ARBA00000085"/>
    </source>
</evidence>
<dbReference type="Gene3D" id="3.40.50.2300">
    <property type="match status" value="1"/>
</dbReference>
<dbReference type="SUPFAM" id="SSF52172">
    <property type="entry name" value="CheY-like"/>
    <property type="match status" value="1"/>
</dbReference>
<sequence>MMLMNRISVKSRMLTLVFLPLLVLCALSGIEIRSQMMKLNTLNTLNHTLQFNHTLAGYITTMHQQRLNILYGLDNGTEYETSKKSLGQLAVQSEKQETQSLSDTLSELQQANTEITQFSSNTIEEWSSWITDVVQQTYQLKNANTLNAASDIINQKTTILTQLQWVNYWATQENWYIHLMLRTPQTSYQDALNSLSQRQQLYIEQFLTMNASQSDITLLLTTFSNINFSSSNTFRNAVIENKSEKYTEKDINTGTQALNQRLQLIQAATTIITNELKNDIETKIRSINSMIVLFISILITSLVFISYLGITLSARILSYLKMTISSMALIEKNHDYSIQIKSDGNDEFTLFSKNLNALISERAMNEDKIVGAKEEAEQANLAKSTFLANMSHEIRTPLNGIIGMSGILSETKLTPIQHDYLNTIETSSQTLLILINDILDISKIESGNLSLHPHSADLREIIFDTVSIIISKANEKHLNLIINIPPDLPSSLLLDDHRLRQILMNLASNAVKFTPKGHVQLDVEFTKKENNTVELTISVSDSGVGIEKNKLNSIFEPFVQEDSSITRQFGGTGLGLAISKQLVDLMDGEFTVKSTKGEGSTFSFSLITEVLEHNIIQYPELEAITFHVIANKTAYAQDIITDLNYYNIHNVVVYASAKELELTATSADVIIYCAGHCNDSDCKCKGRLRCVRKNYPDTPIVLAQQHKDRAANFEAIINGLITYPLLGYRLMKTLTNALTDSSTNDDLTNPVPLSQDNEINNNSPKKKGANHILIVEDNLVNQKVASLFLSRSGYTFEIANNGQEAIEKFTESEAYNVILMDCMMPVKDGFSATKEIRSLEKAQNRKKIPIIALTASVLDQDITKCYESGMDAYVAKPFKKEVLLNQIMKMK</sequence>
<evidence type="ECO:0000259" key="8">
    <source>
        <dbReference type="PROSITE" id="PS50109"/>
    </source>
</evidence>
<dbReference type="EMBL" id="AJYJ02000108">
    <property type="protein sequence ID" value="OEF11438.1"/>
    <property type="molecule type" value="Genomic_DNA"/>
</dbReference>
<keyword evidence="10" id="KW-0418">Kinase</keyword>
<dbReference type="SMART" id="SM00387">
    <property type="entry name" value="HATPase_c"/>
    <property type="match status" value="1"/>
</dbReference>
<dbReference type="PROSITE" id="PS50110">
    <property type="entry name" value="RESPONSE_REGULATORY"/>
    <property type="match status" value="1"/>
</dbReference>
<feature type="domain" description="Histidine kinase" evidence="8">
    <location>
        <begin position="389"/>
        <end position="610"/>
    </location>
</feature>
<dbReference type="SUPFAM" id="SSF55874">
    <property type="entry name" value="ATPase domain of HSP90 chaperone/DNA topoisomerase II/histidine kinase"/>
    <property type="match status" value="1"/>
</dbReference>
<dbReference type="EC" id="2.7.13.3" evidence="2"/>
<keyword evidence="7" id="KW-0812">Transmembrane</keyword>
<accession>A0ABX3AT14</accession>
<dbReference type="PRINTS" id="PR00344">
    <property type="entry name" value="BCTRLSENSOR"/>
</dbReference>
<evidence type="ECO:0000256" key="4">
    <source>
        <dbReference type="ARBA" id="ARBA00023012"/>
    </source>
</evidence>
<dbReference type="PROSITE" id="PS50109">
    <property type="entry name" value="HIS_KIN"/>
    <property type="match status" value="1"/>
</dbReference>
<evidence type="ECO:0000313" key="10">
    <source>
        <dbReference type="EMBL" id="OEF11438.1"/>
    </source>
</evidence>
<keyword evidence="7" id="KW-0472">Membrane</keyword>
<dbReference type="PANTHER" id="PTHR45339:SF1">
    <property type="entry name" value="HYBRID SIGNAL TRANSDUCTION HISTIDINE KINASE J"/>
    <property type="match status" value="1"/>
</dbReference>
<keyword evidence="10" id="KW-0808">Transferase</keyword>
<evidence type="ECO:0000256" key="6">
    <source>
        <dbReference type="SAM" id="MobiDB-lite"/>
    </source>
</evidence>
<dbReference type="Pfam" id="PF00072">
    <property type="entry name" value="Response_reg"/>
    <property type="match status" value="1"/>
</dbReference>
<proteinExistence type="predicted"/>
<dbReference type="SUPFAM" id="SSF47384">
    <property type="entry name" value="Homodimeric domain of signal transducing histidine kinase"/>
    <property type="match status" value="1"/>
</dbReference>
<keyword evidence="4" id="KW-0902">Two-component regulatory system</keyword>
<feature type="transmembrane region" description="Helical" evidence="7">
    <location>
        <begin position="290"/>
        <end position="317"/>
    </location>
</feature>
<dbReference type="InterPro" id="IPR003594">
    <property type="entry name" value="HATPase_dom"/>
</dbReference>
<dbReference type="Pfam" id="PF00512">
    <property type="entry name" value="HisKA"/>
    <property type="match status" value="1"/>
</dbReference>
<evidence type="ECO:0000313" key="11">
    <source>
        <dbReference type="Proteomes" id="UP000095059"/>
    </source>
</evidence>
<dbReference type="InterPro" id="IPR036890">
    <property type="entry name" value="HATPase_C_sf"/>
</dbReference>
<dbReference type="Gene3D" id="1.10.287.130">
    <property type="match status" value="1"/>
</dbReference>
<dbReference type="PANTHER" id="PTHR45339">
    <property type="entry name" value="HYBRID SIGNAL TRANSDUCTION HISTIDINE KINASE J"/>
    <property type="match status" value="1"/>
</dbReference>
<dbReference type="RefSeq" id="WP_017023565.1">
    <property type="nucleotide sequence ID" value="NZ_AJYJ02000108.1"/>
</dbReference>
<feature type="domain" description="Response regulatory" evidence="9">
    <location>
        <begin position="771"/>
        <end position="891"/>
    </location>
</feature>
<dbReference type="SMART" id="SM00388">
    <property type="entry name" value="HisKA"/>
    <property type="match status" value="1"/>
</dbReference>
<dbReference type="SMART" id="SM00448">
    <property type="entry name" value="REC"/>
    <property type="match status" value="1"/>
</dbReference>
<dbReference type="InterPro" id="IPR004358">
    <property type="entry name" value="Sig_transdc_His_kin-like_C"/>
</dbReference>
<comment type="catalytic activity">
    <reaction evidence="1">
        <text>ATP + protein L-histidine = ADP + protein N-phospho-L-histidine.</text>
        <dbReference type="EC" id="2.7.13.3"/>
    </reaction>
</comment>
<feature type="region of interest" description="Disordered" evidence="6">
    <location>
        <begin position="741"/>
        <end position="762"/>
    </location>
</feature>
<dbReference type="InterPro" id="IPR001789">
    <property type="entry name" value="Sig_transdc_resp-reg_receiver"/>
</dbReference>
<dbReference type="Pfam" id="PF02518">
    <property type="entry name" value="HATPase_c"/>
    <property type="match status" value="1"/>
</dbReference>
<dbReference type="GO" id="GO:0016301">
    <property type="term" value="F:kinase activity"/>
    <property type="evidence" value="ECO:0007669"/>
    <property type="project" value="UniProtKB-KW"/>
</dbReference>
<dbReference type="InterPro" id="IPR003661">
    <property type="entry name" value="HisK_dim/P_dom"/>
</dbReference>
<evidence type="ECO:0000259" key="9">
    <source>
        <dbReference type="PROSITE" id="PS50110"/>
    </source>
</evidence>
<evidence type="ECO:0000256" key="2">
    <source>
        <dbReference type="ARBA" id="ARBA00012438"/>
    </source>
</evidence>
<name>A0ABX3AT14_ALILO</name>
<dbReference type="CDD" id="cd17546">
    <property type="entry name" value="REC_hyHK_CKI1_RcsC-like"/>
    <property type="match status" value="1"/>
</dbReference>
<dbReference type="Proteomes" id="UP000095059">
    <property type="component" value="Unassembled WGS sequence"/>
</dbReference>
<evidence type="ECO:0000256" key="5">
    <source>
        <dbReference type="PROSITE-ProRule" id="PRU00169"/>
    </source>
</evidence>
<dbReference type="InterPro" id="IPR005467">
    <property type="entry name" value="His_kinase_dom"/>
</dbReference>
<comment type="caution">
    <text evidence="10">The sequence shown here is derived from an EMBL/GenBank/DDBJ whole genome shotgun (WGS) entry which is preliminary data.</text>
</comment>
<keyword evidence="11" id="KW-1185">Reference proteome</keyword>
<dbReference type="InterPro" id="IPR011006">
    <property type="entry name" value="CheY-like_superfamily"/>
</dbReference>
<organism evidence="10 11">
    <name type="scientific">Aliivibrio logei 5S-186</name>
    <dbReference type="NCBI Taxonomy" id="626086"/>
    <lineage>
        <taxon>Bacteria</taxon>
        <taxon>Pseudomonadati</taxon>
        <taxon>Pseudomonadota</taxon>
        <taxon>Gammaproteobacteria</taxon>
        <taxon>Vibrionales</taxon>
        <taxon>Vibrionaceae</taxon>
        <taxon>Aliivibrio</taxon>
    </lineage>
</organism>
<dbReference type="InterPro" id="IPR036097">
    <property type="entry name" value="HisK_dim/P_sf"/>
</dbReference>
<keyword evidence="3 5" id="KW-0597">Phosphoprotein</keyword>
<protein>
    <recommendedName>
        <fullName evidence="2">histidine kinase</fullName>
        <ecNumber evidence="2">2.7.13.3</ecNumber>
    </recommendedName>
</protein>
<evidence type="ECO:0000256" key="3">
    <source>
        <dbReference type="ARBA" id="ARBA00022553"/>
    </source>
</evidence>
<dbReference type="Gene3D" id="3.30.565.10">
    <property type="entry name" value="Histidine kinase-like ATPase, C-terminal domain"/>
    <property type="match status" value="1"/>
</dbReference>